<dbReference type="InterPro" id="IPR009069">
    <property type="entry name" value="Cys_alpha_HP_mot_SF"/>
</dbReference>
<organism evidence="3 4">
    <name type="scientific">Pycnococcus provasolii</name>
    <dbReference type="NCBI Taxonomy" id="41880"/>
    <lineage>
        <taxon>Eukaryota</taxon>
        <taxon>Viridiplantae</taxon>
        <taxon>Chlorophyta</taxon>
        <taxon>Pseudoscourfieldiophyceae</taxon>
        <taxon>Pseudoscourfieldiales</taxon>
        <taxon>Pycnococcaceae</taxon>
        <taxon>Pycnococcus</taxon>
    </lineage>
</organism>
<dbReference type="Gene3D" id="1.10.287.2900">
    <property type="match status" value="1"/>
</dbReference>
<accession>A0A830HBE4</accession>
<name>A0A830HBE4_9CHLO</name>
<proteinExistence type="predicted"/>
<reference evidence="3" key="1">
    <citation type="submission" date="2020-10" db="EMBL/GenBank/DDBJ databases">
        <title>Unveiling of a novel bifunctional photoreceptor, Dualchrome1, isolated from a cosmopolitan green alga.</title>
        <authorList>
            <person name="Suzuki S."/>
            <person name="Kawachi M."/>
        </authorList>
    </citation>
    <scope>NUCLEOTIDE SEQUENCE</scope>
    <source>
        <strain evidence="3">NIES 2893</strain>
    </source>
</reference>
<evidence type="ECO:0000313" key="4">
    <source>
        <dbReference type="Proteomes" id="UP000660262"/>
    </source>
</evidence>
<dbReference type="EMBL" id="BNJQ01000006">
    <property type="protein sequence ID" value="GHP04068.1"/>
    <property type="molecule type" value="Genomic_DNA"/>
</dbReference>
<comment type="caution">
    <text evidence="3">The sequence shown here is derived from an EMBL/GenBank/DDBJ whole genome shotgun (WGS) entry which is preliminary data.</text>
</comment>
<dbReference type="SUPFAM" id="SSF47072">
    <property type="entry name" value="Cysteine alpha-hairpin motif"/>
    <property type="match status" value="1"/>
</dbReference>
<dbReference type="AlphaFoldDB" id="A0A830HBE4"/>
<gene>
    <name evidence="3" type="ORF">PPROV_000282200</name>
</gene>
<keyword evidence="4" id="KW-1185">Reference proteome</keyword>
<keyword evidence="1" id="KW-1015">Disulfide bond</keyword>
<sequence length="103" mass="11550">MGASGGKKYDPREKAKKVTRQQLLNELGKRCSSTGNRKQLCAVQMAEFFTCLKKNSGASERCISEQRALSDCMARDLNAKKLAARQPSSTYQVFKYARAILKR</sequence>
<evidence type="ECO:0000256" key="1">
    <source>
        <dbReference type="ARBA" id="ARBA00023157"/>
    </source>
</evidence>
<protein>
    <recommendedName>
        <fullName evidence="2">CHCH domain-containing protein</fullName>
    </recommendedName>
</protein>
<evidence type="ECO:0000259" key="2">
    <source>
        <dbReference type="Pfam" id="PF06747"/>
    </source>
</evidence>
<dbReference type="InterPro" id="IPR010625">
    <property type="entry name" value="CHCH"/>
</dbReference>
<dbReference type="PROSITE" id="PS51808">
    <property type="entry name" value="CHCH"/>
    <property type="match status" value="1"/>
</dbReference>
<dbReference type="Pfam" id="PF06747">
    <property type="entry name" value="CHCH"/>
    <property type="match status" value="1"/>
</dbReference>
<evidence type="ECO:0000313" key="3">
    <source>
        <dbReference type="EMBL" id="GHP04068.1"/>
    </source>
</evidence>
<dbReference type="Proteomes" id="UP000660262">
    <property type="component" value="Unassembled WGS sequence"/>
</dbReference>
<feature type="domain" description="CHCH" evidence="2">
    <location>
        <begin position="41"/>
        <end position="74"/>
    </location>
</feature>